<dbReference type="PANTHER" id="PTHR48111:SF4">
    <property type="entry name" value="DNA-BINDING DUAL TRANSCRIPTIONAL REGULATOR OMPR"/>
    <property type="match status" value="1"/>
</dbReference>
<dbReference type="SUPFAM" id="SSF46894">
    <property type="entry name" value="C-terminal effector domain of the bipartite response regulators"/>
    <property type="match status" value="1"/>
</dbReference>
<feature type="domain" description="Response regulatory" evidence="8">
    <location>
        <begin position="9"/>
        <end position="122"/>
    </location>
</feature>
<evidence type="ECO:0000256" key="3">
    <source>
        <dbReference type="ARBA" id="ARBA00023015"/>
    </source>
</evidence>
<feature type="DNA-binding region" description="OmpR/PhoB-type" evidence="7">
    <location>
        <begin position="137"/>
        <end position="237"/>
    </location>
</feature>
<dbReference type="STRING" id="569882.SAMN04490248_11623"/>
<dbReference type="EMBL" id="FODS01000016">
    <property type="protein sequence ID" value="SEO91967.1"/>
    <property type="molecule type" value="Genomic_DNA"/>
</dbReference>
<evidence type="ECO:0000259" key="9">
    <source>
        <dbReference type="PROSITE" id="PS51755"/>
    </source>
</evidence>
<reference evidence="10 11" key="1">
    <citation type="submission" date="2016-10" db="EMBL/GenBank/DDBJ databases">
        <authorList>
            <person name="de Groot N.N."/>
        </authorList>
    </citation>
    <scope>NUCLEOTIDE SEQUENCE [LARGE SCALE GENOMIC DNA]</scope>
    <source>
        <strain evidence="10 11">DSM 27842</strain>
    </source>
</reference>
<dbReference type="Gene3D" id="6.10.250.690">
    <property type="match status" value="1"/>
</dbReference>
<evidence type="ECO:0000256" key="5">
    <source>
        <dbReference type="ARBA" id="ARBA00023163"/>
    </source>
</evidence>
<name>A0A1H8TM89_9RHOB</name>
<evidence type="ECO:0000256" key="6">
    <source>
        <dbReference type="PROSITE-ProRule" id="PRU00169"/>
    </source>
</evidence>
<evidence type="ECO:0000256" key="2">
    <source>
        <dbReference type="ARBA" id="ARBA00023012"/>
    </source>
</evidence>
<evidence type="ECO:0000256" key="1">
    <source>
        <dbReference type="ARBA" id="ARBA00022553"/>
    </source>
</evidence>
<organism evidence="10 11">
    <name type="scientific">Salinihabitans flavidus</name>
    <dbReference type="NCBI Taxonomy" id="569882"/>
    <lineage>
        <taxon>Bacteria</taxon>
        <taxon>Pseudomonadati</taxon>
        <taxon>Pseudomonadota</taxon>
        <taxon>Alphaproteobacteria</taxon>
        <taxon>Rhodobacterales</taxon>
        <taxon>Roseobacteraceae</taxon>
        <taxon>Salinihabitans</taxon>
    </lineage>
</organism>
<keyword evidence="11" id="KW-1185">Reference proteome</keyword>
<dbReference type="InterPro" id="IPR036388">
    <property type="entry name" value="WH-like_DNA-bd_sf"/>
</dbReference>
<dbReference type="InterPro" id="IPR001789">
    <property type="entry name" value="Sig_transdc_resp-reg_receiver"/>
</dbReference>
<dbReference type="AlphaFoldDB" id="A0A1H8TM89"/>
<keyword evidence="5" id="KW-0804">Transcription</keyword>
<dbReference type="InterPro" id="IPR039420">
    <property type="entry name" value="WalR-like"/>
</dbReference>
<dbReference type="InterPro" id="IPR011006">
    <property type="entry name" value="CheY-like_superfamily"/>
</dbReference>
<evidence type="ECO:0000313" key="10">
    <source>
        <dbReference type="EMBL" id="SEO91967.1"/>
    </source>
</evidence>
<feature type="domain" description="OmpR/PhoB-type" evidence="9">
    <location>
        <begin position="137"/>
        <end position="237"/>
    </location>
</feature>
<dbReference type="GO" id="GO:0005829">
    <property type="term" value="C:cytosol"/>
    <property type="evidence" value="ECO:0007669"/>
    <property type="project" value="TreeGrafter"/>
</dbReference>
<keyword evidence="2" id="KW-0902">Two-component regulatory system</keyword>
<dbReference type="PROSITE" id="PS51755">
    <property type="entry name" value="OMPR_PHOB"/>
    <property type="match status" value="1"/>
</dbReference>
<dbReference type="SUPFAM" id="SSF52172">
    <property type="entry name" value="CheY-like"/>
    <property type="match status" value="1"/>
</dbReference>
<accession>A0A1H8TM89</accession>
<proteinExistence type="predicted"/>
<dbReference type="Gene3D" id="3.40.50.2300">
    <property type="match status" value="1"/>
</dbReference>
<dbReference type="GO" id="GO:0000976">
    <property type="term" value="F:transcription cis-regulatory region binding"/>
    <property type="evidence" value="ECO:0007669"/>
    <property type="project" value="TreeGrafter"/>
</dbReference>
<sequence length="237" mass="27024">MAEEHRTRRILVLEDDPKVGALIVEGLREDGYEVVATENCNEAKREFASAAFDLLIIDVLVPDGNGMELALDIRRESDVGIIIITGHGDETDRIIGLELGADDYILKPFRVRELRARVRALLRRMTVAMPNQDEVIREELEFHGFLLDPRRRRVIDPAGQTVSLTTLEFDLLNVLVENRNMVMTRDEISRSMRGERSPIDHRSIDGLISRIRRKLFENGQGLEVIKTIHGRGYILSD</sequence>
<dbReference type="InterPro" id="IPR001867">
    <property type="entry name" value="OmpR/PhoB-type_DNA-bd"/>
</dbReference>
<dbReference type="SMART" id="SM00862">
    <property type="entry name" value="Trans_reg_C"/>
    <property type="match status" value="1"/>
</dbReference>
<keyword evidence="4 7" id="KW-0238">DNA-binding</keyword>
<dbReference type="GO" id="GO:0032993">
    <property type="term" value="C:protein-DNA complex"/>
    <property type="evidence" value="ECO:0007669"/>
    <property type="project" value="TreeGrafter"/>
</dbReference>
<dbReference type="GO" id="GO:0000156">
    <property type="term" value="F:phosphorelay response regulator activity"/>
    <property type="evidence" value="ECO:0007669"/>
    <property type="project" value="TreeGrafter"/>
</dbReference>
<dbReference type="CDD" id="cd00383">
    <property type="entry name" value="trans_reg_C"/>
    <property type="match status" value="1"/>
</dbReference>
<protein>
    <submittedName>
        <fullName evidence="10">Two-component system, OmpR family, response regulator</fullName>
    </submittedName>
</protein>
<keyword evidence="3" id="KW-0805">Transcription regulation</keyword>
<dbReference type="Pfam" id="PF00072">
    <property type="entry name" value="Response_reg"/>
    <property type="match status" value="1"/>
</dbReference>
<keyword evidence="1 6" id="KW-0597">Phosphoprotein</keyword>
<dbReference type="Gene3D" id="1.10.10.10">
    <property type="entry name" value="Winged helix-like DNA-binding domain superfamily/Winged helix DNA-binding domain"/>
    <property type="match status" value="1"/>
</dbReference>
<dbReference type="Proteomes" id="UP000198893">
    <property type="component" value="Unassembled WGS sequence"/>
</dbReference>
<dbReference type="InterPro" id="IPR016032">
    <property type="entry name" value="Sig_transdc_resp-reg_C-effctor"/>
</dbReference>
<evidence type="ECO:0000256" key="7">
    <source>
        <dbReference type="PROSITE-ProRule" id="PRU01091"/>
    </source>
</evidence>
<gene>
    <name evidence="10" type="ORF">SAMN04490248_11623</name>
</gene>
<evidence type="ECO:0000313" key="11">
    <source>
        <dbReference type="Proteomes" id="UP000198893"/>
    </source>
</evidence>
<evidence type="ECO:0000256" key="4">
    <source>
        <dbReference type="ARBA" id="ARBA00023125"/>
    </source>
</evidence>
<dbReference type="CDD" id="cd17574">
    <property type="entry name" value="REC_OmpR"/>
    <property type="match status" value="1"/>
</dbReference>
<dbReference type="Pfam" id="PF00486">
    <property type="entry name" value="Trans_reg_C"/>
    <property type="match status" value="1"/>
</dbReference>
<dbReference type="PROSITE" id="PS50110">
    <property type="entry name" value="RESPONSE_REGULATORY"/>
    <property type="match status" value="1"/>
</dbReference>
<dbReference type="PANTHER" id="PTHR48111">
    <property type="entry name" value="REGULATOR OF RPOS"/>
    <property type="match status" value="1"/>
</dbReference>
<evidence type="ECO:0000259" key="8">
    <source>
        <dbReference type="PROSITE" id="PS50110"/>
    </source>
</evidence>
<feature type="modified residue" description="4-aspartylphosphate" evidence="6">
    <location>
        <position position="58"/>
    </location>
</feature>
<dbReference type="GO" id="GO:0006355">
    <property type="term" value="P:regulation of DNA-templated transcription"/>
    <property type="evidence" value="ECO:0007669"/>
    <property type="project" value="InterPro"/>
</dbReference>
<dbReference type="SMART" id="SM00448">
    <property type="entry name" value="REC"/>
    <property type="match status" value="1"/>
</dbReference>